<evidence type="ECO:0000256" key="6">
    <source>
        <dbReference type="PROSITE-ProRule" id="PRU10010"/>
    </source>
</evidence>
<keyword evidence="9" id="KW-1185">Reference proteome</keyword>
<comment type="pathway">
    <text evidence="5">Amino-acid biosynthesis; L-arginine biosynthesis; N(2)-acetyl-L-ornithine from L-glutamate: step 3/4.</text>
</comment>
<dbReference type="GO" id="GO:0006526">
    <property type="term" value="P:L-arginine biosynthetic process"/>
    <property type="evidence" value="ECO:0007669"/>
    <property type="project" value="UniProtKB-UniRule"/>
</dbReference>
<comment type="function">
    <text evidence="5">Catalyzes the NADPH-dependent reduction of N-acetyl-5-glutamyl phosphate to yield N-acetyl-L-glutamate 5-semialdehyde.</text>
</comment>
<sequence length="351" mass="36350">MTLRIAVSGCTGYAGGEVLRLLLQHPGVTIGNLTAKSSAGSKLGQHQPHLLPLADADVLDTTVDSLAGHDVIVLALPHGTSGEIAAQLAEASPDSMLIDLGADHRLESAEAWTTYYGGEHPGTWTYGMPELLLAEGAKQRDHLRTATRIAVPGCNVTAVTFALAPGIAAGLIEPTDLVAVLANGVSGAGKSLKPHLLASEIHGSASPYGVGGVHRHIPEIEQNLGKSRGDQIRISFTPTLVPMARGILATCTARLAPGTDPATIREAWQQAYAHEAFVHLLPEGQWPSTAATLGANTALVQVTVDQRAERLVAICAIDNLVKGTAGAAVQSMNLARGLPEHTGLTTIGVAP</sequence>
<dbReference type="UniPathway" id="UPA00068">
    <property type="reaction ID" value="UER00108"/>
</dbReference>
<dbReference type="Gene3D" id="3.40.50.720">
    <property type="entry name" value="NAD(P)-binding Rossmann-like Domain"/>
    <property type="match status" value="1"/>
</dbReference>
<keyword evidence="1 5" id="KW-0055">Arginine biosynthesis</keyword>
<dbReference type="Proteomes" id="UP000238164">
    <property type="component" value="Chromosome 1"/>
</dbReference>
<dbReference type="GO" id="GO:0070401">
    <property type="term" value="F:NADP+ binding"/>
    <property type="evidence" value="ECO:0007669"/>
    <property type="project" value="InterPro"/>
</dbReference>
<dbReference type="AlphaFoldDB" id="A0A2N9JH25"/>
<comment type="similarity">
    <text evidence="5">Belongs to the NAGSA dehydrogenase family. Type 1 subfamily.</text>
</comment>
<dbReference type="Gene3D" id="3.30.360.10">
    <property type="entry name" value="Dihydrodipicolinate Reductase, domain 2"/>
    <property type="match status" value="1"/>
</dbReference>
<dbReference type="InterPro" id="IPR050085">
    <property type="entry name" value="AGPR"/>
</dbReference>
<dbReference type="EMBL" id="LT985188">
    <property type="protein sequence ID" value="SPD86808.1"/>
    <property type="molecule type" value="Genomic_DNA"/>
</dbReference>
<proteinExistence type="inferred from homology"/>
<dbReference type="SMART" id="SM00859">
    <property type="entry name" value="Semialdhyde_dh"/>
    <property type="match status" value="1"/>
</dbReference>
<dbReference type="Pfam" id="PF01118">
    <property type="entry name" value="Semialdhyde_dh"/>
    <property type="match status" value="1"/>
</dbReference>
<keyword evidence="2 5" id="KW-0028">Amino-acid biosynthesis</keyword>
<evidence type="ECO:0000256" key="3">
    <source>
        <dbReference type="ARBA" id="ARBA00022857"/>
    </source>
</evidence>
<evidence type="ECO:0000256" key="5">
    <source>
        <dbReference type="HAMAP-Rule" id="MF_00150"/>
    </source>
</evidence>
<dbReference type="GO" id="GO:0005737">
    <property type="term" value="C:cytoplasm"/>
    <property type="evidence" value="ECO:0007669"/>
    <property type="project" value="UniProtKB-SubCell"/>
</dbReference>
<dbReference type="InterPro" id="IPR023013">
    <property type="entry name" value="AGPR_AS"/>
</dbReference>
<dbReference type="InterPro" id="IPR000706">
    <property type="entry name" value="AGPR_type-1"/>
</dbReference>
<evidence type="ECO:0000256" key="4">
    <source>
        <dbReference type="ARBA" id="ARBA00023002"/>
    </source>
</evidence>
<accession>A0A2N9JH25</accession>
<dbReference type="NCBIfam" id="TIGR01850">
    <property type="entry name" value="argC"/>
    <property type="match status" value="1"/>
</dbReference>
<evidence type="ECO:0000313" key="9">
    <source>
        <dbReference type="Proteomes" id="UP000238164"/>
    </source>
</evidence>
<dbReference type="HAMAP" id="MF_00150">
    <property type="entry name" value="ArgC_type1"/>
    <property type="match status" value="1"/>
</dbReference>
<dbReference type="SUPFAM" id="SSF51735">
    <property type="entry name" value="NAD(P)-binding Rossmann-fold domains"/>
    <property type="match status" value="1"/>
</dbReference>
<feature type="domain" description="Semialdehyde dehydrogenase NAD-binding" evidence="7">
    <location>
        <begin position="4"/>
        <end position="139"/>
    </location>
</feature>
<dbReference type="GO" id="GO:0003942">
    <property type="term" value="F:N-acetyl-gamma-glutamyl-phosphate reductase activity"/>
    <property type="evidence" value="ECO:0007669"/>
    <property type="project" value="UniProtKB-UniRule"/>
</dbReference>
<protein>
    <recommendedName>
        <fullName evidence="5">N-acetyl-gamma-glutamyl-phosphate reductase</fullName>
        <shortName evidence="5">AGPR</shortName>
        <ecNumber evidence="5">1.2.1.38</ecNumber>
    </recommendedName>
    <alternativeName>
        <fullName evidence="5">N-acetyl-glutamate semialdehyde dehydrogenase</fullName>
        <shortName evidence="5">NAGSA dehydrogenase</shortName>
    </alternativeName>
</protein>
<dbReference type="GO" id="GO:0051287">
    <property type="term" value="F:NAD binding"/>
    <property type="evidence" value="ECO:0007669"/>
    <property type="project" value="InterPro"/>
</dbReference>
<dbReference type="SUPFAM" id="SSF55347">
    <property type="entry name" value="Glyceraldehyde-3-phosphate dehydrogenase-like, C-terminal domain"/>
    <property type="match status" value="1"/>
</dbReference>
<name>A0A2N9JH25_9ACTN</name>
<dbReference type="EC" id="1.2.1.38" evidence="5"/>
<keyword evidence="4 5" id="KW-0560">Oxidoreductase</keyword>
<dbReference type="Pfam" id="PF22698">
    <property type="entry name" value="Semialdhyde_dhC_1"/>
    <property type="match status" value="1"/>
</dbReference>
<dbReference type="CDD" id="cd24148">
    <property type="entry name" value="AGPR_1_actinobacAGPR_like"/>
    <property type="match status" value="1"/>
</dbReference>
<dbReference type="InterPro" id="IPR058924">
    <property type="entry name" value="AGPR_dimerisation_dom"/>
</dbReference>
<dbReference type="PANTHER" id="PTHR32338">
    <property type="entry name" value="N-ACETYL-GAMMA-GLUTAMYL-PHOSPHATE REDUCTASE, CHLOROPLASTIC-RELATED-RELATED"/>
    <property type="match status" value="1"/>
</dbReference>
<organism evidence="8 9">
    <name type="scientific">Micropruina glycogenica</name>
    <dbReference type="NCBI Taxonomy" id="75385"/>
    <lineage>
        <taxon>Bacteria</taxon>
        <taxon>Bacillati</taxon>
        <taxon>Actinomycetota</taxon>
        <taxon>Actinomycetes</taxon>
        <taxon>Propionibacteriales</taxon>
        <taxon>Nocardioidaceae</taxon>
        <taxon>Micropruina</taxon>
    </lineage>
</organism>
<evidence type="ECO:0000259" key="7">
    <source>
        <dbReference type="SMART" id="SM00859"/>
    </source>
</evidence>
<reference evidence="8 9" key="1">
    <citation type="submission" date="2018-02" db="EMBL/GenBank/DDBJ databases">
        <authorList>
            <person name="Cohen D.B."/>
            <person name="Kent A.D."/>
        </authorList>
    </citation>
    <scope>NUCLEOTIDE SEQUENCE [LARGE SCALE GENOMIC DNA]</scope>
    <source>
        <strain evidence="8">1</strain>
    </source>
</reference>
<dbReference type="InterPro" id="IPR036291">
    <property type="entry name" value="NAD(P)-bd_dom_sf"/>
</dbReference>
<keyword evidence="5" id="KW-0963">Cytoplasm</keyword>
<comment type="subcellular location">
    <subcellularLocation>
        <location evidence="5">Cytoplasm</location>
    </subcellularLocation>
</comment>
<gene>
    <name evidence="5 8" type="primary">argC</name>
    <name evidence="8" type="ORF">MPLG2_1781</name>
</gene>
<evidence type="ECO:0000256" key="1">
    <source>
        <dbReference type="ARBA" id="ARBA00022571"/>
    </source>
</evidence>
<dbReference type="KEGG" id="mgg:MPLG2_1781"/>
<dbReference type="RefSeq" id="WP_197710120.1">
    <property type="nucleotide sequence ID" value="NZ_BAAAGO010000022.1"/>
</dbReference>
<keyword evidence="3 5" id="KW-0521">NADP</keyword>
<dbReference type="CDD" id="cd23934">
    <property type="entry name" value="AGPR_1_C"/>
    <property type="match status" value="1"/>
</dbReference>
<feature type="active site" evidence="5 6">
    <location>
        <position position="154"/>
    </location>
</feature>
<dbReference type="PANTHER" id="PTHR32338:SF10">
    <property type="entry name" value="N-ACETYL-GAMMA-GLUTAMYL-PHOSPHATE REDUCTASE, CHLOROPLASTIC-RELATED"/>
    <property type="match status" value="1"/>
</dbReference>
<comment type="catalytic activity">
    <reaction evidence="5">
        <text>N-acetyl-L-glutamate 5-semialdehyde + phosphate + NADP(+) = N-acetyl-L-glutamyl 5-phosphate + NADPH + H(+)</text>
        <dbReference type="Rhea" id="RHEA:21588"/>
        <dbReference type="ChEBI" id="CHEBI:15378"/>
        <dbReference type="ChEBI" id="CHEBI:29123"/>
        <dbReference type="ChEBI" id="CHEBI:43474"/>
        <dbReference type="ChEBI" id="CHEBI:57783"/>
        <dbReference type="ChEBI" id="CHEBI:57936"/>
        <dbReference type="ChEBI" id="CHEBI:58349"/>
        <dbReference type="EC" id="1.2.1.38"/>
    </reaction>
</comment>
<evidence type="ECO:0000256" key="2">
    <source>
        <dbReference type="ARBA" id="ARBA00022605"/>
    </source>
</evidence>
<evidence type="ECO:0000313" key="8">
    <source>
        <dbReference type="EMBL" id="SPD86808.1"/>
    </source>
</evidence>
<dbReference type="PROSITE" id="PS01224">
    <property type="entry name" value="ARGC"/>
    <property type="match status" value="1"/>
</dbReference>
<dbReference type="InterPro" id="IPR000534">
    <property type="entry name" value="Semialdehyde_DH_NAD-bd"/>
</dbReference>